<organism evidence="1 2">
    <name type="scientific">Artomyces pyxidatus</name>
    <dbReference type="NCBI Taxonomy" id="48021"/>
    <lineage>
        <taxon>Eukaryota</taxon>
        <taxon>Fungi</taxon>
        <taxon>Dikarya</taxon>
        <taxon>Basidiomycota</taxon>
        <taxon>Agaricomycotina</taxon>
        <taxon>Agaricomycetes</taxon>
        <taxon>Russulales</taxon>
        <taxon>Auriscalpiaceae</taxon>
        <taxon>Artomyces</taxon>
    </lineage>
</organism>
<keyword evidence="2" id="KW-1185">Reference proteome</keyword>
<protein>
    <submittedName>
        <fullName evidence="1">Uncharacterized protein</fullName>
    </submittedName>
</protein>
<gene>
    <name evidence="1" type="ORF">BV25DRAFT_1915285</name>
</gene>
<evidence type="ECO:0000313" key="2">
    <source>
        <dbReference type="Proteomes" id="UP000814140"/>
    </source>
</evidence>
<dbReference type="EMBL" id="MU277203">
    <property type="protein sequence ID" value="KAI0063375.1"/>
    <property type="molecule type" value="Genomic_DNA"/>
</dbReference>
<evidence type="ECO:0000313" key="1">
    <source>
        <dbReference type="EMBL" id="KAI0063375.1"/>
    </source>
</evidence>
<accession>A0ACB8T630</accession>
<sequence>MTDWRSPHTLASTFLTLVKFVHVLDGLYIWEYVTTFQMEWEVISRQRPWRWSYLLYFGCRLATLAAVSTELAGFNITTQFDCRGWLTTLLVFSYLGFALDSLLIVSRSVAIWKHRTDVAILLFGVWMTNVAFLIYGITQVDADWDPESDACAILRTSRNRANVLATLLTDVVLLVVMFVGILQMPSDTSLWKLLHRHGIVWIALATIAEVPPTTFLFLNLNDAMNLMFQTPALVVMTIGATRIFRSLHQFGKPIVISASYLSNLPTAASGNEGSVIVIEGKPGDAAGTFKSSASAGSLAVEFPTSYGRYRAEDLYPLNAIDEEGTETEAGTSGVRSMEGE</sequence>
<name>A0ACB8T630_9AGAM</name>
<reference evidence="1" key="2">
    <citation type="journal article" date="2022" name="New Phytol.">
        <title>Evolutionary transition to the ectomycorrhizal habit in the genomes of a hyperdiverse lineage of mushroom-forming fungi.</title>
        <authorList>
            <person name="Looney B."/>
            <person name="Miyauchi S."/>
            <person name="Morin E."/>
            <person name="Drula E."/>
            <person name="Courty P.E."/>
            <person name="Kohler A."/>
            <person name="Kuo A."/>
            <person name="LaButti K."/>
            <person name="Pangilinan J."/>
            <person name="Lipzen A."/>
            <person name="Riley R."/>
            <person name="Andreopoulos W."/>
            <person name="He G."/>
            <person name="Johnson J."/>
            <person name="Nolan M."/>
            <person name="Tritt A."/>
            <person name="Barry K.W."/>
            <person name="Grigoriev I.V."/>
            <person name="Nagy L.G."/>
            <person name="Hibbett D."/>
            <person name="Henrissat B."/>
            <person name="Matheny P.B."/>
            <person name="Labbe J."/>
            <person name="Martin F.M."/>
        </authorList>
    </citation>
    <scope>NUCLEOTIDE SEQUENCE</scope>
    <source>
        <strain evidence="1">HHB10654</strain>
    </source>
</reference>
<comment type="caution">
    <text evidence="1">The sequence shown here is derived from an EMBL/GenBank/DDBJ whole genome shotgun (WGS) entry which is preliminary data.</text>
</comment>
<proteinExistence type="predicted"/>
<reference evidence="1" key="1">
    <citation type="submission" date="2021-03" db="EMBL/GenBank/DDBJ databases">
        <authorList>
            <consortium name="DOE Joint Genome Institute"/>
            <person name="Ahrendt S."/>
            <person name="Looney B.P."/>
            <person name="Miyauchi S."/>
            <person name="Morin E."/>
            <person name="Drula E."/>
            <person name="Courty P.E."/>
            <person name="Chicoki N."/>
            <person name="Fauchery L."/>
            <person name="Kohler A."/>
            <person name="Kuo A."/>
            <person name="Labutti K."/>
            <person name="Pangilinan J."/>
            <person name="Lipzen A."/>
            <person name="Riley R."/>
            <person name="Andreopoulos W."/>
            <person name="He G."/>
            <person name="Johnson J."/>
            <person name="Barry K.W."/>
            <person name="Grigoriev I.V."/>
            <person name="Nagy L."/>
            <person name="Hibbett D."/>
            <person name="Henrissat B."/>
            <person name="Matheny P.B."/>
            <person name="Labbe J."/>
            <person name="Martin F."/>
        </authorList>
    </citation>
    <scope>NUCLEOTIDE SEQUENCE</scope>
    <source>
        <strain evidence="1">HHB10654</strain>
    </source>
</reference>
<dbReference type="Proteomes" id="UP000814140">
    <property type="component" value="Unassembled WGS sequence"/>
</dbReference>